<evidence type="ECO:0000313" key="3">
    <source>
        <dbReference type="Proteomes" id="UP000094296"/>
    </source>
</evidence>
<evidence type="ECO:0000313" key="2">
    <source>
        <dbReference type="EMBL" id="OEF98332.1"/>
    </source>
</evidence>
<keyword evidence="1" id="KW-0812">Transmembrane</keyword>
<evidence type="ECO:0000256" key="1">
    <source>
        <dbReference type="SAM" id="Phobius"/>
    </source>
</evidence>
<dbReference type="EMBL" id="MIJE01000001">
    <property type="protein sequence ID" value="OEF98332.1"/>
    <property type="molecule type" value="Genomic_DNA"/>
</dbReference>
<dbReference type="Proteomes" id="UP000094296">
    <property type="component" value="Unassembled WGS sequence"/>
</dbReference>
<comment type="caution">
    <text evidence="2">The sequence shown here is derived from an EMBL/GenBank/DDBJ whole genome shotgun (WGS) entry which is preliminary data.</text>
</comment>
<keyword evidence="1" id="KW-1133">Transmembrane helix</keyword>
<proteinExistence type="predicted"/>
<reference evidence="2 3" key="1">
    <citation type="submission" date="2016-09" db="EMBL/GenBank/DDBJ databases">
        <title>Draft genome sequence for the type strain of Desulfuribacillus alkaliarsenatis AHT28, an obligately anaerobic, sulfidogenic bacterium isolated from Russian soda lake sediments.</title>
        <authorList>
            <person name="Abin C.A."/>
            <person name="Hollibaugh J.T."/>
        </authorList>
    </citation>
    <scope>NUCLEOTIDE SEQUENCE [LARGE SCALE GENOMIC DNA]</scope>
    <source>
        <strain evidence="2 3">AHT28</strain>
    </source>
</reference>
<dbReference type="AlphaFoldDB" id="A0A1E5G573"/>
<dbReference type="STRING" id="766136.BHF68_01235"/>
<sequence length="384" mass="42812">MFCNIKNQRGIALPLVVMVMISLLIVGGAFATYTYSEINQTTREDHNLQAYYLARSGVELALDLMRNSEYEIGGRPYSFYFYGTPEEGDFSLEQMSVSSGIEGYYDTSRKRLADIFFADNPSATDSEIIVCVISEHPSGAPGTTGSIVVRGKYRSGTQYLIRNFVYNAGGFPSTFPDSNDSFWNELDAKDRTNQWLNPSGKIQPGNPGHSSDEPVIIRSRSNNEIAMDNNGTRPIAAPAIYFLDDMVVDHHDGLQYVYANFIYFSGEILLEQHSPSRVGAIVLRTNEAIGCELPTQEDDKKRGVVYFSDKIWVYDTHGQNRIEEKVMLSELQSGYYYFEDGTDLSSAYDIQNKLIKINNPQEIDLGTCVDTGLGGGGFAPTTFQ</sequence>
<keyword evidence="3" id="KW-1185">Reference proteome</keyword>
<gene>
    <name evidence="2" type="ORF">BHF68_01235</name>
</gene>
<organism evidence="2 3">
    <name type="scientific">Desulfuribacillus alkaliarsenatis</name>
    <dbReference type="NCBI Taxonomy" id="766136"/>
    <lineage>
        <taxon>Bacteria</taxon>
        <taxon>Bacillati</taxon>
        <taxon>Bacillota</taxon>
        <taxon>Desulfuribacillia</taxon>
        <taxon>Desulfuribacillales</taxon>
        <taxon>Desulfuribacillaceae</taxon>
        <taxon>Desulfuribacillus</taxon>
    </lineage>
</organism>
<accession>A0A1E5G573</accession>
<evidence type="ECO:0008006" key="4">
    <source>
        <dbReference type="Google" id="ProtNLM"/>
    </source>
</evidence>
<feature type="transmembrane region" description="Helical" evidence="1">
    <location>
        <begin position="12"/>
        <end position="35"/>
    </location>
</feature>
<protein>
    <recommendedName>
        <fullName evidence="4">Type 4 fimbrial biogenesis protein PilX N-terminal domain-containing protein</fullName>
    </recommendedName>
</protein>
<keyword evidence="1" id="KW-0472">Membrane</keyword>
<name>A0A1E5G573_9FIRM</name>